<accession>A0A9W8PJL4</accession>
<proteinExistence type="predicted"/>
<dbReference type="OrthoDB" id="5275938at2759"/>
<protein>
    <recommendedName>
        <fullName evidence="3">BTB domain-containing protein</fullName>
    </recommendedName>
</protein>
<gene>
    <name evidence="1" type="ORF">NW766_009932</name>
</gene>
<dbReference type="EMBL" id="JAPDHF010000017">
    <property type="protein sequence ID" value="KAJ4007252.1"/>
    <property type="molecule type" value="Genomic_DNA"/>
</dbReference>
<evidence type="ECO:0008006" key="3">
    <source>
        <dbReference type="Google" id="ProtNLM"/>
    </source>
</evidence>
<dbReference type="InterPro" id="IPR011333">
    <property type="entry name" value="SKP1/BTB/POZ_sf"/>
</dbReference>
<dbReference type="CDD" id="cd18186">
    <property type="entry name" value="BTB_POZ_ZBTB_KLHL-like"/>
    <property type="match status" value="1"/>
</dbReference>
<reference evidence="1" key="1">
    <citation type="submission" date="2022-10" db="EMBL/GenBank/DDBJ databases">
        <title>Fusarium specimens isolated from Avocado Roots.</title>
        <authorList>
            <person name="Stajich J."/>
            <person name="Roper C."/>
            <person name="Heimlech-Rivalta G."/>
        </authorList>
    </citation>
    <scope>NUCLEOTIDE SEQUENCE</scope>
    <source>
        <strain evidence="1">CF00143</strain>
    </source>
</reference>
<sequence length="212" mass="23589">MAEPPAKRQKVDQTPETLSFEDFAANGDVVFIVKGKTRVRVHSVVVMRASSVFAAMLGPNFKEGRALAEASAAPVEIPLPEDDPEPFGWICRALHCQASTRLWKPVTARLLSVWKLIDKYDMKDGMQLSLGFWIRELLNGGEPRERDNYALWLLAQISLGVQDAGSFALVTRKLILENTKSSFVRMATISEPDMPIIPGRLLYKLAGMAHHS</sequence>
<name>A0A9W8PJL4_9HYPO</name>
<dbReference type="Proteomes" id="UP001152130">
    <property type="component" value="Unassembled WGS sequence"/>
</dbReference>
<keyword evidence="2" id="KW-1185">Reference proteome</keyword>
<evidence type="ECO:0000313" key="2">
    <source>
        <dbReference type="Proteomes" id="UP001152130"/>
    </source>
</evidence>
<dbReference type="Gene3D" id="3.30.710.10">
    <property type="entry name" value="Potassium Channel Kv1.1, Chain A"/>
    <property type="match status" value="1"/>
</dbReference>
<dbReference type="SUPFAM" id="SSF54695">
    <property type="entry name" value="POZ domain"/>
    <property type="match status" value="1"/>
</dbReference>
<comment type="caution">
    <text evidence="1">The sequence shown here is derived from an EMBL/GenBank/DDBJ whole genome shotgun (WGS) entry which is preliminary data.</text>
</comment>
<organism evidence="1 2">
    <name type="scientific">Fusarium irregulare</name>
    <dbReference type="NCBI Taxonomy" id="2494466"/>
    <lineage>
        <taxon>Eukaryota</taxon>
        <taxon>Fungi</taxon>
        <taxon>Dikarya</taxon>
        <taxon>Ascomycota</taxon>
        <taxon>Pezizomycotina</taxon>
        <taxon>Sordariomycetes</taxon>
        <taxon>Hypocreomycetidae</taxon>
        <taxon>Hypocreales</taxon>
        <taxon>Nectriaceae</taxon>
        <taxon>Fusarium</taxon>
        <taxon>Fusarium incarnatum-equiseti species complex</taxon>
    </lineage>
</organism>
<evidence type="ECO:0000313" key="1">
    <source>
        <dbReference type="EMBL" id="KAJ4007252.1"/>
    </source>
</evidence>
<dbReference type="AlphaFoldDB" id="A0A9W8PJL4"/>